<dbReference type="KEGG" id="pry:Prubr_55770"/>
<proteinExistence type="predicted"/>
<organism evidence="1 2">
    <name type="scientific">Polymorphospora rubra</name>
    <dbReference type="NCBI Taxonomy" id="338584"/>
    <lineage>
        <taxon>Bacteria</taxon>
        <taxon>Bacillati</taxon>
        <taxon>Actinomycetota</taxon>
        <taxon>Actinomycetes</taxon>
        <taxon>Micromonosporales</taxon>
        <taxon>Micromonosporaceae</taxon>
        <taxon>Polymorphospora</taxon>
    </lineage>
</organism>
<keyword evidence="2" id="KW-1185">Reference proteome</keyword>
<evidence type="ECO:0000313" key="1">
    <source>
        <dbReference type="EMBL" id="BCJ68556.1"/>
    </source>
</evidence>
<dbReference type="Proteomes" id="UP000680866">
    <property type="component" value="Chromosome"/>
</dbReference>
<name>A0A810N584_9ACTN</name>
<dbReference type="AlphaFoldDB" id="A0A810N584"/>
<evidence type="ECO:0000313" key="2">
    <source>
        <dbReference type="Proteomes" id="UP000680866"/>
    </source>
</evidence>
<protein>
    <submittedName>
        <fullName evidence="1">Uncharacterized protein</fullName>
    </submittedName>
</protein>
<gene>
    <name evidence="1" type="ORF">Prubr_55770</name>
</gene>
<accession>A0A810N584</accession>
<dbReference type="RefSeq" id="WP_212817773.1">
    <property type="nucleotide sequence ID" value="NZ_AP023359.1"/>
</dbReference>
<reference evidence="1" key="1">
    <citation type="submission" date="2020-08" db="EMBL/GenBank/DDBJ databases">
        <title>Whole genome shotgun sequence of Polymorphospora rubra NBRC 101157.</title>
        <authorList>
            <person name="Komaki H."/>
            <person name="Tamura T."/>
        </authorList>
    </citation>
    <scope>NUCLEOTIDE SEQUENCE</scope>
    <source>
        <strain evidence="1">NBRC 101157</strain>
    </source>
</reference>
<dbReference type="EMBL" id="AP023359">
    <property type="protein sequence ID" value="BCJ68556.1"/>
    <property type="molecule type" value="Genomic_DNA"/>
</dbReference>
<sequence length="117" mass="13186">MFVSHWSQTARAAEEQGDWDRAIVVVSAVAECYSSDYARHDAHLWQTDPLARAGRRVELAALGRRDVHARRRLNRLLFEEGRAEELWQRARSGDGGARHLLGRLVDGWGIGPRVAGE</sequence>